<gene>
    <name evidence="1" type="ORF">GCWU000324_00389</name>
</gene>
<evidence type="ECO:0000313" key="1">
    <source>
        <dbReference type="EMBL" id="EEP68493.1"/>
    </source>
</evidence>
<comment type="caution">
    <text evidence="1">The sequence shown here is derived from an EMBL/GenBank/DDBJ whole genome shotgun (WGS) entry which is preliminary data.</text>
</comment>
<sequence length="72" mass="8184">MDGCVNAGADVGQPETLIRVSYGLLARRALAWWMVRWMGRYAIVAAPWRTLFSGCLYLQTNHLAMNRRRSIA</sequence>
<reference evidence="1" key="1">
    <citation type="submission" date="2009-04" db="EMBL/GenBank/DDBJ databases">
        <authorList>
            <person name="Weinstock G."/>
            <person name="Sodergren E."/>
            <person name="Clifton S."/>
            <person name="Fulton L."/>
            <person name="Fulton B."/>
            <person name="Courtney L."/>
            <person name="Fronick C."/>
            <person name="Harrison M."/>
            <person name="Strong C."/>
            <person name="Farmer C."/>
            <person name="Delahaunty K."/>
            <person name="Markovic C."/>
            <person name="Hall O."/>
            <person name="Minx P."/>
            <person name="Tomlinson C."/>
            <person name="Mitreva M."/>
            <person name="Nelson J."/>
            <person name="Hou S."/>
            <person name="Wollam A."/>
            <person name="Pepin K.H."/>
            <person name="Johnson M."/>
            <person name="Bhonagiri V."/>
            <person name="Nash W.E."/>
            <person name="Warren W."/>
            <person name="Chinwalla A."/>
            <person name="Mardis E.R."/>
            <person name="Wilson R.K."/>
        </authorList>
    </citation>
    <scope>NUCLEOTIDE SEQUENCE [LARGE SCALE GENOMIC DNA]</scope>
    <source>
        <strain evidence="1">ATCC 51147</strain>
    </source>
</reference>
<name>C4GHQ5_9NEIS</name>
<evidence type="ECO:0000313" key="2">
    <source>
        <dbReference type="Proteomes" id="UP000003009"/>
    </source>
</evidence>
<dbReference type="GeneID" id="84907200"/>
<keyword evidence="2" id="KW-1185">Reference proteome</keyword>
<organism evidence="1 2">
    <name type="scientific">Kingella oralis ATCC 51147</name>
    <dbReference type="NCBI Taxonomy" id="629741"/>
    <lineage>
        <taxon>Bacteria</taxon>
        <taxon>Pseudomonadati</taxon>
        <taxon>Pseudomonadota</taxon>
        <taxon>Betaproteobacteria</taxon>
        <taxon>Neisseriales</taxon>
        <taxon>Neisseriaceae</taxon>
        <taxon>Kingella</taxon>
    </lineage>
</organism>
<proteinExistence type="predicted"/>
<dbReference type="AlphaFoldDB" id="C4GHQ5"/>
<dbReference type="HOGENOM" id="CLU_2716999_0_0_4"/>
<protein>
    <submittedName>
        <fullName evidence="1">Uncharacterized protein</fullName>
    </submittedName>
</protein>
<dbReference type="RefSeq" id="WP_003793728.1">
    <property type="nucleotide sequence ID" value="NZ_GG665871.1"/>
</dbReference>
<accession>C4GHQ5</accession>
<dbReference type="Proteomes" id="UP000003009">
    <property type="component" value="Unassembled WGS sequence"/>
</dbReference>
<dbReference type="EMBL" id="ACJW02000002">
    <property type="protein sequence ID" value="EEP68493.1"/>
    <property type="molecule type" value="Genomic_DNA"/>
</dbReference>